<feature type="transmembrane region" description="Helical" evidence="5">
    <location>
        <begin position="351"/>
        <end position="383"/>
    </location>
</feature>
<dbReference type="SUPFAM" id="SSF103473">
    <property type="entry name" value="MFS general substrate transporter"/>
    <property type="match status" value="1"/>
</dbReference>
<name>A0ABV4CL86_9PSEU</name>
<evidence type="ECO:0000256" key="5">
    <source>
        <dbReference type="SAM" id="Phobius"/>
    </source>
</evidence>
<gene>
    <name evidence="7" type="ORF">AB8O55_20870</name>
</gene>
<feature type="transmembrane region" description="Helical" evidence="5">
    <location>
        <begin position="74"/>
        <end position="93"/>
    </location>
</feature>
<evidence type="ECO:0000256" key="3">
    <source>
        <dbReference type="ARBA" id="ARBA00022989"/>
    </source>
</evidence>
<evidence type="ECO:0000259" key="6">
    <source>
        <dbReference type="PROSITE" id="PS50850"/>
    </source>
</evidence>
<dbReference type="Gene3D" id="1.20.1250.20">
    <property type="entry name" value="MFS general substrate transporter like domains"/>
    <property type="match status" value="2"/>
</dbReference>
<comment type="caution">
    <text evidence="7">The sequence shown here is derived from an EMBL/GenBank/DDBJ whole genome shotgun (WGS) entry which is preliminary data.</text>
</comment>
<dbReference type="RefSeq" id="WP_345360795.1">
    <property type="nucleotide sequence ID" value="NZ_BAABII010000005.1"/>
</dbReference>
<keyword evidence="3 5" id="KW-1133">Transmembrane helix</keyword>
<dbReference type="PANTHER" id="PTHR23526">
    <property type="entry name" value="INTEGRAL MEMBRANE TRANSPORT PROTEIN-RELATED"/>
    <property type="match status" value="1"/>
</dbReference>
<evidence type="ECO:0000313" key="8">
    <source>
        <dbReference type="Proteomes" id="UP001564626"/>
    </source>
</evidence>
<evidence type="ECO:0000256" key="4">
    <source>
        <dbReference type="ARBA" id="ARBA00023136"/>
    </source>
</evidence>
<feature type="transmembrane region" description="Helical" evidence="5">
    <location>
        <begin position="303"/>
        <end position="330"/>
    </location>
</feature>
<keyword evidence="2 5" id="KW-0812">Transmembrane</keyword>
<feature type="transmembrane region" description="Helical" evidence="5">
    <location>
        <begin position="36"/>
        <end position="62"/>
    </location>
</feature>
<dbReference type="InterPro" id="IPR036259">
    <property type="entry name" value="MFS_trans_sf"/>
</dbReference>
<feature type="transmembrane region" description="Helical" evidence="5">
    <location>
        <begin position="218"/>
        <end position="239"/>
    </location>
</feature>
<keyword evidence="8" id="KW-1185">Reference proteome</keyword>
<dbReference type="InterPro" id="IPR052528">
    <property type="entry name" value="Sugar_transport-like"/>
</dbReference>
<sequence length="393" mass="39829">MSTTRAELRWFGPLVAATVLANAVYSIVRVNTSYRALALGGDATAVGVIAGAFALVPLLIALPVGRAVDRYRTGPAIVAGTVLTAAGAGLTAVSSDLLLLGAGNVVLGLGQLLFTVSGQAVIAKLSTTAELDRRFGGLTFGVSLGQAVGLPLGGAVTAATRGPGGELNTTPGLLVATALAVLALPLVAVLRTPPPAPVRRAQRQSSWRMLRTPGMKPAMYSSLAVLSATDVLTAYLPVFGEHHGIGVGVVTALLTARTITSVLSRLLLGRLVALVDRRLLLVSAPLCSAIALAVVPLVPVPWVLLVCLAVAGFFMGLGQPLTMTWVVRLVSDQDRGSALSLRLSGNRLGQVAVPYLAGALAGVTGIGAVFGLTAGMLGVAAGITATTRAHLPS</sequence>
<keyword evidence="4 5" id="KW-0472">Membrane</keyword>
<evidence type="ECO:0000256" key="2">
    <source>
        <dbReference type="ARBA" id="ARBA00022692"/>
    </source>
</evidence>
<feature type="transmembrane region" description="Helical" evidence="5">
    <location>
        <begin position="171"/>
        <end position="190"/>
    </location>
</feature>
<evidence type="ECO:0000313" key="7">
    <source>
        <dbReference type="EMBL" id="MEY8041870.1"/>
    </source>
</evidence>
<dbReference type="InterPro" id="IPR011701">
    <property type="entry name" value="MFS"/>
</dbReference>
<feature type="transmembrane region" description="Helical" evidence="5">
    <location>
        <begin position="99"/>
        <end position="123"/>
    </location>
</feature>
<dbReference type="PANTHER" id="PTHR23526:SF4">
    <property type="entry name" value="INTEGRAL MEMBRANE TRANSPORT PROTEIN"/>
    <property type="match status" value="1"/>
</dbReference>
<proteinExistence type="predicted"/>
<feature type="transmembrane region" description="Helical" evidence="5">
    <location>
        <begin position="135"/>
        <end position="159"/>
    </location>
</feature>
<dbReference type="Pfam" id="PF07690">
    <property type="entry name" value="MFS_1"/>
    <property type="match status" value="1"/>
</dbReference>
<evidence type="ECO:0000256" key="1">
    <source>
        <dbReference type="ARBA" id="ARBA00004651"/>
    </source>
</evidence>
<dbReference type="InterPro" id="IPR020846">
    <property type="entry name" value="MFS_dom"/>
</dbReference>
<comment type="subcellular location">
    <subcellularLocation>
        <location evidence="1">Cell membrane</location>
        <topology evidence="1">Multi-pass membrane protein</topology>
    </subcellularLocation>
</comment>
<accession>A0ABV4CL86</accession>
<protein>
    <submittedName>
        <fullName evidence="7">MFS transporter</fullName>
    </submittedName>
</protein>
<feature type="transmembrane region" description="Helical" evidence="5">
    <location>
        <begin position="279"/>
        <end position="297"/>
    </location>
</feature>
<feature type="transmembrane region" description="Helical" evidence="5">
    <location>
        <begin position="245"/>
        <end position="267"/>
    </location>
</feature>
<reference evidence="7 8" key="1">
    <citation type="submission" date="2024-08" db="EMBL/GenBank/DDBJ databases">
        <title>Genome mining of Saccharopolyspora cebuensis PGLac3 from Nigerian medicinal plant.</title>
        <authorList>
            <person name="Ezeobiora C.E."/>
            <person name="Igbokwe N.H."/>
            <person name="Amin D.H."/>
            <person name="Mendie U.E."/>
        </authorList>
    </citation>
    <scope>NUCLEOTIDE SEQUENCE [LARGE SCALE GENOMIC DNA]</scope>
    <source>
        <strain evidence="7 8">PGLac3</strain>
    </source>
</reference>
<dbReference type="PROSITE" id="PS50850">
    <property type="entry name" value="MFS"/>
    <property type="match status" value="1"/>
</dbReference>
<feature type="domain" description="Major facilitator superfamily (MFS) profile" evidence="6">
    <location>
        <begin position="1"/>
        <end position="392"/>
    </location>
</feature>
<organism evidence="7 8">
    <name type="scientific">Saccharopolyspora cebuensis</name>
    <dbReference type="NCBI Taxonomy" id="418759"/>
    <lineage>
        <taxon>Bacteria</taxon>
        <taxon>Bacillati</taxon>
        <taxon>Actinomycetota</taxon>
        <taxon>Actinomycetes</taxon>
        <taxon>Pseudonocardiales</taxon>
        <taxon>Pseudonocardiaceae</taxon>
        <taxon>Saccharopolyspora</taxon>
    </lineage>
</organism>
<dbReference type="Proteomes" id="UP001564626">
    <property type="component" value="Unassembled WGS sequence"/>
</dbReference>
<dbReference type="EMBL" id="JBGEHV010000044">
    <property type="protein sequence ID" value="MEY8041870.1"/>
    <property type="molecule type" value="Genomic_DNA"/>
</dbReference>